<evidence type="ECO:0000256" key="10">
    <source>
        <dbReference type="ARBA" id="ARBA00022842"/>
    </source>
</evidence>
<evidence type="ECO:0000256" key="5">
    <source>
        <dbReference type="ARBA" id="ARBA00022598"/>
    </source>
</evidence>
<feature type="domain" description="Glutathione synthase substrate-binding" evidence="13">
    <location>
        <begin position="169"/>
        <end position="252"/>
    </location>
</feature>
<dbReference type="EMBL" id="CP111019">
    <property type="protein sequence ID" value="WAR11882.1"/>
    <property type="molecule type" value="Genomic_DNA"/>
</dbReference>
<evidence type="ECO:0000256" key="4">
    <source>
        <dbReference type="ARBA" id="ARBA00020821"/>
    </source>
</evidence>
<dbReference type="PANTHER" id="PTHR11130">
    <property type="entry name" value="GLUTATHIONE SYNTHETASE"/>
    <property type="match status" value="1"/>
</dbReference>
<keyword evidence="10 12" id="KW-0460">Magnesium</keyword>
<dbReference type="InterPro" id="IPR005615">
    <property type="entry name" value="Glutathione_synthase"/>
</dbReference>
<dbReference type="InterPro" id="IPR037013">
    <property type="entry name" value="GSH-S_sub-bd_sf"/>
</dbReference>
<dbReference type="Pfam" id="PF03917">
    <property type="entry name" value="GSH_synth_ATP"/>
    <property type="match status" value="1"/>
</dbReference>
<dbReference type="PANTHER" id="PTHR11130:SF0">
    <property type="entry name" value="GLUTATHIONE SYNTHETASE"/>
    <property type="match status" value="1"/>
</dbReference>
<dbReference type="InterPro" id="IPR004887">
    <property type="entry name" value="GSH_synth_subst-bd"/>
</dbReference>
<keyword evidence="9 12" id="KW-0067">ATP-binding</keyword>
<evidence type="ECO:0000256" key="2">
    <source>
        <dbReference type="ARBA" id="ARBA00010385"/>
    </source>
</evidence>
<dbReference type="InterPro" id="IPR014709">
    <property type="entry name" value="Glutathione_synthase_C_euk"/>
</dbReference>
<dbReference type="InterPro" id="IPR016185">
    <property type="entry name" value="PreATP-grasp_dom_sf"/>
</dbReference>
<evidence type="ECO:0000256" key="1">
    <source>
        <dbReference type="ARBA" id="ARBA00004965"/>
    </source>
</evidence>
<evidence type="ECO:0000256" key="6">
    <source>
        <dbReference type="ARBA" id="ARBA00022684"/>
    </source>
</evidence>
<comment type="similarity">
    <text evidence="2 12">Belongs to the eukaryotic GSH synthase family.</text>
</comment>
<evidence type="ECO:0000259" key="13">
    <source>
        <dbReference type="Pfam" id="PF03199"/>
    </source>
</evidence>
<dbReference type="InterPro" id="IPR014049">
    <property type="entry name" value="Glutathione_synthase_N_euk"/>
</dbReference>
<reference evidence="14" key="1">
    <citation type="submission" date="2022-11" db="EMBL/GenBank/DDBJ databases">
        <title>Centuries of genome instability and evolution in soft-shell clam transmissible cancer (bioRxiv).</title>
        <authorList>
            <person name="Hart S.F.M."/>
            <person name="Yonemitsu M.A."/>
            <person name="Giersch R.M."/>
            <person name="Beal B.F."/>
            <person name="Arriagada G."/>
            <person name="Davis B.W."/>
            <person name="Ostrander E.A."/>
            <person name="Goff S.P."/>
            <person name="Metzger M.J."/>
        </authorList>
    </citation>
    <scope>NUCLEOTIDE SEQUENCE</scope>
    <source>
        <strain evidence="14">MELC-2E11</strain>
        <tissue evidence="14">Siphon/mantle</tissue>
    </source>
</reference>
<dbReference type="SUPFAM" id="SSF52440">
    <property type="entry name" value="PreATP-grasp domain"/>
    <property type="match status" value="1"/>
</dbReference>
<dbReference type="SUPFAM" id="SSF56059">
    <property type="entry name" value="Glutathione synthetase ATP-binding domain-like"/>
    <property type="match status" value="1"/>
</dbReference>
<name>A0ABY7ERW2_MYAAR</name>
<keyword evidence="6 12" id="KW-0317">Glutathione biosynthesis</keyword>
<evidence type="ECO:0000256" key="11">
    <source>
        <dbReference type="ARBA" id="ARBA00048871"/>
    </source>
</evidence>
<dbReference type="Gene3D" id="1.10.1080.10">
    <property type="entry name" value="Glutathione Synthetase, Chain A, domain 3"/>
    <property type="match status" value="2"/>
</dbReference>
<dbReference type="Gene3D" id="3.30.470.20">
    <property type="entry name" value="ATP-grasp fold, B domain"/>
    <property type="match status" value="1"/>
</dbReference>
<evidence type="ECO:0000256" key="7">
    <source>
        <dbReference type="ARBA" id="ARBA00022723"/>
    </source>
</evidence>
<comment type="catalytic activity">
    <reaction evidence="11">
        <text>gamma-L-glutamyl-L-cysteine + glycine + ATP = glutathione + ADP + phosphate + H(+)</text>
        <dbReference type="Rhea" id="RHEA:13557"/>
        <dbReference type="ChEBI" id="CHEBI:15378"/>
        <dbReference type="ChEBI" id="CHEBI:30616"/>
        <dbReference type="ChEBI" id="CHEBI:43474"/>
        <dbReference type="ChEBI" id="CHEBI:57305"/>
        <dbReference type="ChEBI" id="CHEBI:57925"/>
        <dbReference type="ChEBI" id="CHEBI:58173"/>
        <dbReference type="ChEBI" id="CHEBI:456216"/>
        <dbReference type="EC" id="6.3.2.3"/>
    </reaction>
    <physiologicalReaction direction="left-to-right" evidence="11">
        <dbReference type="Rhea" id="RHEA:13558"/>
    </physiologicalReaction>
</comment>
<proteinExistence type="inferred from homology"/>
<sequence>MISEILKSHCGLVHSAVVMRPQNDPGSKSHVEYAPMTLFPSPLPRGVLAEAKALQPYFNRLIHQVAHDHEYLWHCLHNVVKVDDYTRRLWDIYTTVRKEGSAQPLSLGLIRNDFMLDVKSSCCEIQGMPQCLELRQIEINTIASSFAGLASGIWKVYNGTGWHRIYRASVLFVTMEVERNAVDQWWLESQLFSLSHNVCVRYTTLQYAYEHATLTDDKRLLLDGNEIAVIYYRDGYAPTHYHSEKCPSVHLQLAGCKKVQQELATPGAVERFIKDREGPEGDANAKMAINDPSHYVLKPQREGGGNNIYGDEIAEMLQKMGSTEERSAYILMERIFPWPQNNHLLKEGKPCDLLEVISELGIYGVYLGSAEEELVNEEVGHLLRTKAHTDNEGGIVAGFATIDSPLIVEAPCVK</sequence>
<dbReference type="Gene3D" id="3.30.1490.50">
    <property type="match status" value="1"/>
</dbReference>
<organism evidence="14 15">
    <name type="scientific">Mya arenaria</name>
    <name type="common">Soft-shell clam</name>
    <dbReference type="NCBI Taxonomy" id="6604"/>
    <lineage>
        <taxon>Eukaryota</taxon>
        <taxon>Metazoa</taxon>
        <taxon>Spiralia</taxon>
        <taxon>Lophotrochozoa</taxon>
        <taxon>Mollusca</taxon>
        <taxon>Bivalvia</taxon>
        <taxon>Autobranchia</taxon>
        <taxon>Heteroconchia</taxon>
        <taxon>Euheterodonta</taxon>
        <taxon>Imparidentia</taxon>
        <taxon>Neoheterodontei</taxon>
        <taxon>Myida</taxon>
        <taxon>Myoidea</taxon>
        <taxon>Myidae</taxon>
        <taxon>Mya</taxon>
    </lineage>
</organism>
<evidence type="ECO:0000256" key="8">
    <source>
        <dbReference type="ARBA" id="ARBA00022741"/>
    </source>
</evidence>
<keyword evidence="15" id="KW-1185">Reference proteome</keyword>
<dbReference type="Gene3D" id="3.40.50.1760">
    <property type="entry name" value="Glutathione synthase, substrate-binding domain superfamily, eukaryotic"/>
    <property type="match status" value="1"/>
</dbReference>
<dbReference type="Gene3D" id="3.30.1490.80">
    <property type="match status" value="1"/>
</dbReference>
<dbReference type="EC" id="6.3.2.3" evidence="3 12"/>
<keyword evidence="7 12" id="KW-0479">Metal-binding</keyword>
<accession>A0ABY7ERW2</accession>
<dbReference type="Proteomes" id="UP001164746">
    <property type="component" value="Chromosome 8"/>
</dbReference>
<evidence type="ECO:0000256" key="3">
    <source>
        <dbReference type="ARBA" id="ARBA00012214"/>
    </source>
</evidence>
<evidence type="ECO:0000256" key="9">
    <source>
        <dbReference type="ARBA" id="ARBA00022840"/>
    </source>
</evidence>
<comment type="cofactor">
    <cofactor evidence="12">
        <name>Mg(2+)</name>
        <dbReference type="ChEBI" id="CHEBI:18420"/>
    </cofactor>
    <text evidence="12">Binds 1 Mg(2+) ion per subunit.</text>
</comment>
<keyword evidence="5 12" id="KW-0436">Ligase</keyword>
<comment type="pathway">
    <text evidence="1 12">Sulfur metabolism; glutathione biosynthesis; glutathione from L-cysteine and L-glutamate: step 2/2.</text>
</comment>
<dbReference type="Pfam" id="PF03199">
    <property type="entry name" value="GSH_synthase"/>
    <property type="match status" value="1"/>
</dbReference>
<dbReference type="InterPro" id="IPR014042">
    <property type="entry name" value="Glutathione_synthase_a-hlx"/>
</dbReference>
<keyword evidence="8 12" id="KW-0547">Nucleotide-binding</keyword>
<evidence type="ECO:0000256" key="12">
    <source>
        <dbReference type="PIRNR" id="PIRNR001558"/>
    </source>
</evidence>
<protein>
    <recommendedName>
        <fullName evidence="4 12">Glutathione synthetase</fullName>
        <shortName evidence="12">GSH-S</shortName>
        <ecNumber evidence="3 12">6.3.2.3</ecNumber>
    </recommendedName>
</protein>
<dbReference type="PIRSF" id="PIRSF001558">
    <property type="entry name" value="GSHase"/>
    <property type="match status" value="1"/>
</dbReference>
<evidence type="ECO:0000313" key="15">
    <source>
        <dbReference type="Proteomes" id="UP001164746"/>
    </source>
</evidence>
<evidence type="ECO:0000313" key="14">
    <source>
        <dbReference type="EMBL" id="WAR11882.1"/>
    </source>
</evidence>
<gene>
    <name evidence="14" type="ORF">MAR_026062</name>
</gene>